<dbReference type="Pfam" id="PF13087">
    <property type="entry name" value="AAA_12"/>
    <property type="match status" value="1"/>
</dbReference>
<dbReference type="Proteomes" id="UP001165065">
    <property type="component" value="Unassembled WGS sequence"/>
</dbReference>
<dbReference type="PANTHER" id="PTHR43788:SF8">
    <property type="entry name" value="DNA-BINDING PROTEIN SMUBP-2"/>
    <property type="match status" value="1"/>
</dbReference>
<keyword evidence="8" id="KW-0547">Nucleotide-binding</keyword>
<feature type="compositionally biased region" description="Gly residues" evidence="18">
    <location>
        <begin position="404"/>
        <end position="416"/>
    </location>
</feature>
<dbReference type="Gene3D" id="3.30.420.40">
    <property type="match status" value="1"/>
</dbReference>
<dbReference type="SMART" id="SM00487">
    <property type="entry name" value="DEXDc"/>
    <property type="match status" value="1"/>
</dbReference>
<organism evidence="20 21">
    <name type="scientific">Triparma columacea</name>
    <dbReference type="NCBI Taxonomy" id="722753"/>
    <lineage>
        <taxon>Eukaryota</taxon>
        <taxon>Sar</taxon>
        <taxon>Stramenopiles</taxon>
        <taxon>Ochrophyta</taxon>
        <taxon>Bolidophyceae</taxon>
        <taxon>Parmales</taxon>
        <taxon>Triparmaceae</taxon>
        <taxon>Triparma</taxon>
    </lineage>
</organism>
<feature type="compositionally biased region" description="Polar residues" evidence="18">
    <location>
        <begin position="17"/>
        <end position="43"/>
    </location>
</feature>
<keyword evidence="12" id="KW-0067">ATP-binding</keyword>
<proteinExistence type="inferred from homology"/>
<dbReference type="GO" id="GO:0004594">
    <property type="term" value="F:pantothenate kinase activity"/>
    <property type="evidence" value="ECO:0007669"/>
    <property type="project" value="UniProtKB-EC"/>
</dbReference>
<dbReference type="SMART" id="SM00382">
    <property type="entry name" value="AAA"/>
    <property type="match status" value="1"/>
</dbReference>
<dbReference type="SUPFAM" id="SSF52540">
    <property type="entry name" value="P-loop containing nucleoside triphosphate hydrolases"/>
    <property type="match status" value="1"/>
</dbReference>
<feature type="region of interest" description="Disordered" evidence="18">
    <location>
        <begin position="1367"/>
        <end position="1392"/>
    </location>
</feature>
<feature type="compositionally biased region" description="Gly residues" evidence="18">
    <location>
        <begin position="505"/>
        <end position="514"/>
    </location>
</feature>
<feature type="compositionally biased region" description="Basic and acidic residues" evidence="18">
    <location>
        <begin position="390"/>
        <end position="400"/>
    </location>
</feature>
<keyword evidence="14" id="KW-0173">Coenzyme A biosynthesis</keyword>
<dbReference type="FunFam" id="3.30.420.40:FF:000025">
    <property type="entry name" value="pantothenate kinase 2, mitochondrial"/>
    <property type="match status" value="1"/>
</dbReference>
<keyword evidence="10" id="KW-0378">Hydrolase</keyword>
<evidence type="ECO:0000256" key="1">
    <source>
        <dbReference type="ARBA" id="ARBA00001206"/>
    </source>
</evidence>
<evidence type="ECO:0000256" key="17">
    <source>
        <dbReference type="ARBA" id="ARBA00060870"/>
    </source>
</evidence>
<feature type="region of interest" description="Disordered" evidence="18">
    <location>
        <begin position="1497"/>
        <end position="1530"/>
    </location>
</feature>
<feature type="compositionally biased region" description="Basic and acidic residues" evidence="18">
    <location>
        <begin position="1237"/>
        <end position="1253"/>
    </location>
</feature>
<comment type="catalytic activity">
    <reaction evidence="16">
        <text>ATP + H2O = ADP + phosphate + H(+)</text>
        <dbReference type="Rhea" id="RHEA:13065"/>
        <dbReference type="ChEBI" id="CHEBI:15377"/>
        <dbReference type="ChEBI" id="CHEBI:15378"/>
        <dbReference type="ChEBI" id="CHEBI:30616"/>
        <dbReference type="ChEBI" id="CHEBI:43474"/>
        <dbReference type="ChEBI" id="CHEBI:456216"/>
        <dbReference type="EC" id="3.6.4.12"/>
    </reaction>
    <physiologicalReaction direction="left-to-right" evidence="16">
        <dbReference type="Rhea" id="RHEA:13066"/>
    </physiologicalReaction>
</comment>
<keyword evidence="7" id="KW-0808">Transferase</keyword>
<dbReference type="InterPro" id="IPR004567">
    <property type="entry name" value="Type_II_PanK"/>
</dbReference>
<comment type="caution">
    <text evidence="20">The sequence shown here is derived from an EMBL/GenBank/DDBJ whole genome shotgun (WGS) entry which is preliminary data.</text>
</comment>
<dbReference type="Gene3D" id="3.30.1370.50">
    <property type="entry name" value="R3H-like domain"/>
    <property type="match status" value="1"/>
</dbReference>
<dbReference type="CDD" id="cd18808">
    <property type="entry name" value="SF1_C_Upf1"/>
    <property type="match status" value="1"/>
</dbReference>
<dbReference type="Gene3D" id="3.30.420.510">
    <property type="match status" value="1"/>
</dbReference>
<keyword evidence="9" id="KW-0418">Kinase</keyword>
<feature type="region of interest" description="Disordered" evidence="18">
    <location>
        <begin position="505"/>
        <end position="541"/>
    </location>
</feature>
<comment type="similarity">
    <text evidence="5">Belongs to the DNA2/NAM7 helicase family.</text>
</comment>
<accession>A0A9W7LFM0</accession>
<dbReference type="GO" id="GO:0005737">
    <property type="term" value="C:cytoplasm"/>
    <property type="evidence" value="ECO:0007669"/>
    <property type="project" value="UniProtKB-SubCell"/>
</dbReference>
<evidence type="ECO:0000313" key="21">
    <source>
        <dbReference type="Proteomes" id="UP001165065"/>
    </source>
</evidence>
<dbReference type="FunFam" id="3.30.1370.50:FF:000002">
    <property type="entry name" value="Immunoglobulin mu DNA-binding protein 2"/>
    <property type="match status" value="1"/>
</dbReference>
<evidence type="ECO:0000313" key="20">
    <source>
        <dbReference type="EMBL" id="GMI48313.1"/>
    </source>
</evidence>
<evidence type="ECO:0000256" key="8">
    <source>
        <dbReference type="ARBA" id="ARBA00022741"/>
    </source>
</evidence>
<dbReference type="EMBL" id="BRYA01000385">
    <property type="protein sequence ID" value="GMI48313.1"/>
    <property type="molecule type" value="Genomic_DNA"/>
</dbReference>
<reference evidence="21" key="1">
    <citation type="journal article" date="2023" name="Commun. Biol.">
        <title>Genome analysis of Parmales, the sister group of diatoms, reveals the evolutionary specialization of diatoms from phago-mixotrophs to photoautotrophs.</title>
        <authorList>
            <person name="Ban H."/>
            <person name="Sato S."/>
            <person name="Yoshikawa S."/>
            <person name="Yamada K."/>
            <person name="Nakamura Y."/>
            <person name="Ichinomiya M."/>
            <person name="Sato N."/>
            <person name="Blanc-Mathieu R."/>
            <person name="Endo H."/>
            <person name="Kuwata A."/>
            <person name="Ogata H."/>
        </authorList>
    </citation>
    <scope>NUCLEOTIDE SEQUENCE [LARGE SCALE GENOMIC DNA]</scope>
</reference>
<evidence type="ECO:0000256" key="16">
    <source>
        <dbReference type="ARBA" id="ARBA00048432"/>
    </source>
</evidence>
<dbReference type="InterPro" id="IPR014001">
    <property type="entry name" value="Helicase_ATP-bd"/>
</dbReference>
<dbReference type="Gene3D" id="3.40.50.300">
    <property type="entry name" value="P-loop containing nucleotide triphosphate hydrolases"/>
    <property type="match status" value="2"/>
</dbReference>
<comment type="catalytic activity">
    <reaction evidence="1">
        <text>(R)-pantothenate + ATP = (R)-4'-phosphopantothenate + ADP + H(+)</text>
        <dbReference type="Rhea" id="RHEA:16373"/>
        <dbReference type="ChEBI" id="CHEBI:10986"/>
        <dbReference type="ChEBI" id="CHEBI:15378"/>
        <dbReference type="ChEBI" id="CHEBI:29032"/>
        <dbReference type="ChEBI" id="CHEBI:30616"/>
        <dbReference type="ChEBI" id="CHEBI:456216"/>
        <dbReference type="EC" id="2.7.1.33"/>
    </reaction>
</comment>
<dbReference type="NCBIfam" id="TIGR00555">
    <property type="entry name" value="panK_eukar"/>
    <property type="match status" value="1"/>
</dbReference>
<protein>
    <recommendedName>
        <fullName evidence="19">R3H domain-containing protein</fullName>
    </recommendedName>
</protein>
<dbReference type="SMART" id="SM00393">
    <property type="entry name" value="R3H"/>
    <property type="match status" value="1"/>
</dbReference>
<keyword evidence="6" id="KW-0963">Cytoplasm</keyword>
<evidence type="ECO:0000256" key="10">
    <source>
        <dbReference type="ARBA" id="ARBA00022801"/>
    </source>
</evidence>
<dbReference type="InterPro" id="IPR047187">
    <property type="entry name" value="SF1_C_Upf1"/>
</dbReference>
<dbReference type="InterPro" id="IPR003593">
    <property type="entry name" value="AAA+_ATPase"/>
</dbReference>
<comment type="subcellular location">
    <subcellularLocation>
        <location evidence="3">Cytoplasm</location>
    </subcellularLocation>
    <subcellularLocation>
        <location evidence="2">Nucleus</location>
    </subcellularLocation>
</comment>
<keyword evidence="21" id="KW-1185">Reference proteome</keyword>
<feature type="compositionally biased region" description="Basic and acidic residues" evidence="18">
    <location>
        <begin position="1377"/>
        <end position="1392"/>
    </location>
</feature>
<evidence type="ECO:0000256" key="13">
    <source>
        <dbReference type="ARBA" id="ARBA00022884"/>
    </source>
</evidence>
<evidence type="ECO:0000256" key="6">
    <source>
        <dbReference type="ARBA" id="ARBA00022490"/>
    </source>
</evidence>
<dbReference type="SUPFAM" id="SSF53067">
    <property type="entry name" value="Actin-like ATPase domain"/>
    <property type="match status" value="2"/>
</dbReference>
<evidence type="ECO:0000256" key="18">
    <source>
        <dbReference type="SAM" id="MobiDB-lite"/>
    </source>
</evidence>
<keyword evidence="15" id="KW-0539">Nucleus</keyword>
<dbReference type="InterPro" id="IPR036867">
    <property type="entry name" value="R3H_dom_sf"/>
</dbReference>
<feature type="region of interest" description="Disordered" evidence="18">
    <location>
        <begin position="1232"/>
        <end position="1273"/>
    </location>
</feature>
<evidence type="ECO:0000256" key="4">
    <source>
        <dbReference type="ARBA" id="ARBA00005225"/>
    </source>
</evidence>
<dbReference type="OrthoDB" id="275583at2759"/>
<dbReference type="GO" id="GO:0016787">
    <property type="term" value="F:hydrolase activity"/>
    <property type="evidence" value="ECO:0007669"/>
    <property type="project" value="UniProtKB-KW"/>
</dbReference>
<dbReference type="GO" id="GO:0005634">
    <property type="term" value="C:nucleus"/>
    <property type="evidence" value="ECO:0007669"/>
    <property type="project" value="UniProtKB-SubCell"/>
</dbReference>
<dbReference type="Pfam" id="PF03630">
    <property type="entry name" value="Fumble"/>
    <property type="match status" value="1"/>
</dbReference>
<comment type="similarity">
    <text evidence="17">Belongs to the type II pantothenate kinase family.</text>
</comment>
<feature type="region of interest" description="Disordered" evidence="18">
    <location>
        <begin position="1"/>
        <end position="49"/>
    </location>
</feature>
<gene>
    <name evidence="20" type="ORF">TrCOL_g10497</name>
</gene>
<dbReference type="InterPro" id="IPR001374">
    <property type="entry name" value="R3H_dom"/>
</dbReference>
<dbReference type="Pfam" id="PF01424">
    <property type="entry name" value="R3H"/>
    <property type="match status" value="1"/>
</dbReference>
<feature type="compositionally biased region" description="Basic and acidic residues" evidence="18">
    <location>
        <begin position="1439"/>
        <end position="1448"/>
    </location>
</feature>
<feature type="compositionally biased region" description="Basic residues" evidence="18">
    <location>
        <begin position="1429"/>
        <end position="1438"/>
    </location>
</feature>
<feature type="domain" description="R3H" evidence="19">
    <location>
        <begin position="1271"/>
        <end position="1334"/>
    </location>
</feature>
<dbReference type="InterPro" id="IPR041679">
    <property type="entry name" value="DNA2/NAM7-like_C"/>
</dbReference>
<dbReference type="InterPro" id="IPR027417">
    <property type="entry name" value="P-loop_NTPase"/>
</dbReference>
<evidence type="ECO:0000256" key="2">
    <source>
        <dbReference type="ARBA" id="ARBA00004123"/>
    </source>
</evidence>
<evidence type="ECO:0000256" key="15">
    <source>
        <dbReference type="ARBA" id="ARBA00023242"/>
    </source>
</evidence>
<dbReference type="GO" id="GO:0043139">
    <property type="term" value="F:5'-3' DNA helicase activity"/>
    <property type="evidence" value="ECO:0007669"/>
    <property type="project" value="TreeGrafter"/>
</dbReference>
<evidence type="ECO:0000256" key="3">
    <source>
        <dbReference type="ARBA" id="ARBA00004496"/>
    </source>
</evidence>
<name>A0A9W7LFM0_9STRA</name>
<dbReference type="Gene3D" id="2.40.30.270">
    <property type="match status" value="1"/>
</dbReference>
<dbReference type="SUPFAM" id="SSF82708">
    <property type="entry name" value="R3H domain"/>
    <property type="match status" value="1"/>
</dbReference>
<dbReference type="InterPro" id="IPR043129">
    <property type="entry name" value="ATPase_NBD"/>
</dbReference>
<dbReference type="CDD" id="cd24122">
    <property type="entry name" value="ASKHA_NBD_PanK-II_Pank1-like"/>
    <property type="match status" value="1"/>
</dbReference>
<evidence type="ECO:0000256" key="5">
    <source>
        <dbReference type="ARBA" id="ARBA00007913"/>
    </source>
</evidence>
<dbReference type="GO" id="GO:0015937">
    <property type="term" value="P:coenzyme A biosynthetic process"/>
    <property type="evidence" value="ECO:0007669"/>
    <property type="project" value="UniProtKB-KW"/>
</dbReference>
<evidence type="ECO:0000256" key="14">
    <source>
        <dbReference type="ARBA" id="ARBA00022993"/>
    </source>
</evidence>
<evidence type="ECO:0000256" key="7">
    <source>
        <dbReference type="ARBA" id="ARBA00022679"/>
    </source>
</evidence>
<feature type="compositionally biased region" description="Basic and acidic residues" evidence="18">
    <location>
        <begin position="1497"/>
        <end position="1506"/>
    </location>
</feature>
<sequence>MQSHIGELPTKPRPSPVISTSQQKGNNSNSTSRTPRPLSNSESRGGKSNVDIGLIFGLDVGGTLSKLIYFQRSAPRSAVPPSPSTPSGKSSQATQSPPPEPLDPRERKARYSLGAKSVSSVGETFSDVHGNATRTASASLTSSAGGSFGELPAHQAALDHFYTFAGNQETFGISGRKDSSLSFHCRALGGVLHFLRFETKHMDGALELMKQEGLDKSIHSMGCTGGGAHKYESLWSEQVGIDMVKHGEMETMVKGIEFLLGNRVGECYSYKDVGLKTERKALRDSVISSSSYPYIVVSIGTGVSLLLVTGPGRDQFRRVSGSTIGGGTYLGLCKLLIKAHGFEDLLEMAGRGRNEKVDLLVRDIYGDDQNALDKLKLPGDIVASSFGKMASKDGDPRSSKSDGTGSGGSEEGGGSDIVGEEDLARALLMLCTNNIGHIAYLTAQIYNTNKIYFVGNFLRHNDIAQRRLSFSIDYWSKGQVEGLFLEHEGYLGALGAFLLSQEGGGGGGADGGAGDGRKKTSRRRRSFSAGEGDKGMKTTGLRSENMNKDVERPRAIDPGRGTRRRATTSQIVFNPDDHVHRMEDDNESGDLPSLRPFISKYVELYKSEMYYSPSSSNEASSKATDFAIQSTRVAMYGKIRAVLVSQTSNITSDDHKIGDEVIMYTIKTQDVQHYDCSFSGTVVEVADDCVTVQYHDDRPSTPCKQSADVTIHDILESTVRLRKGSFDKVNIKVLRALEELLREGVGHPVAGGVISEVFKREGAQLVPPTPPEVRDVQDKDGLNEGQVEAVRNALNGTVSLIHGPPGTGKTTAVVRLVEECVKVGWRVLVVAPSNVAVDNVLERLDKRGVGEMVRLGHTARAGGKGGGRKWVLGNILDKHEGMEIVEDVRKEIEDIIGGMKRKRGAERKEGWKRVKEDRREIRERTDRVVREVVGNAKVVFATCVGARTRVLEKEVFDVVVVDEAGMCLEGWAWAAMLKGKRAVLAGDHLQLPPVVKNDKCGELAVTLFERMMGRGRERRLDLQYRMSGSICRWASDAVYQGRLKAGTPAVESRCLKDLGVEEGGEDVCILIDTEGGMNESGIPGGGYYNVGEAKLVQDAVRGLPKNVSIGVVTPYNGQVRYLRECLGEELGEWDLEVKTVDGFQGGEKDVIIISMVRSGGATVGFLREYRRINVAVTRARRRLIVIGDVGGVLGRDDFIRGLCDYIEEFGEYRTASGEVGVVGGGEMGGGGGPDFAKVLKGEGKEKGEGKKNTEPLPPPNGKQGKKSGGSSSSTTALLNKIDAFMSSAQEVLEMPAKLSSKDRAVVHEMCEQMDLGHVSYGEGGDRRIKVFKKKKTKGGGEEGEDFCFLCGDHVERPKVDLSILNLESGSESEEDGDGGREGKGEGGGENDWLRKLAEERRKRLEGGAAGAAGAAGVAGEEGGREDAKKKNKKKKKNKGGKEEAKDISQKTMAIDDEDAFLDALILETANSHGRTVTGSSGYKSIVNGVLNAPVRVREKRADENAKKKLREKLKKDGEVRGKKEKKKGKK</sequence>
<keyword evidence="11" id="KW-0347">Helicase</keyword>
<comment type="pathway">
    <text evidence="4">Cofactor biosynthesis; coenzyme A biosynthesis; CoA from (R)-pantothenate: step 1/5.</text>
</comment>
<feature type="region of interest" description="Disordered" evidence="18">
    <location>
        <begin position="387"/>
        <end position="416"/>
    </location>
</feature>
<evidence type="ECO:0000259" key="19">
    <source>
        <dbReference type="PROSITE" id="PS51061"/>
    </source>
</evidence>
<evidence type="ECO:0000256" key="12">
    <source>
        <dbReference type="ARBA" id="ARBA00022840"/>
    </source>
</evidence>
<dbReference type="InterPro" id="IPR041677">
    <property type="entry name" value="DNA2/NAM7_AAA_11"/>
</dbReference>
<dbReference type="GO" id="GO:0005524">
    <property type="term" value="F:ATP binding"/>
    <property type="evidence" value="ECO:0007669"/>
    <property type="project" value="UniProtKB-KW"/>
</dbReference>
<feature type="region of interest" description="Disordered" evidence="18">
    <location>
        <begin position="1404"/>
        <end position="1450"/>
    </location>
</feature>
<feature type="region of interest" description="Disordered" evidence="18">
    <location>
        <begin position="75"/>
        <end position="106"/>
    </location>
</feature>
<evidence type="ECO:0000256" key="11">
    <source>
        <dbReference type="ARBA" id="ARBA00022806"/>
    </source>
</evidence>
<dbReference type="GO" id="GO:0003723">
    <property type="term" value="F:RNA binding"/>
    <property type="evidence" value="ECO:0007669"/>
    <property type="project" value="UniProtKB-KW"/>
</dbReference>
<dbReference type="GO" id="GO:0003677">
    <property type="term" value="F:DNA binding"/>
    <property type="evidence" value="ECO:0007669"/>
    <property type="project" value="UniProtKB-ARBA"/>
</dbReference>
<keyword evidence="13" id="KW-0694">RNA-binding</keyword>
<evidence type="ECO:0000256" key="9">
    <source>
        <dbReference type="ARBA" id="ARBA00022777"/>
    </source>
</evidence>
<dbReference type="InterPro" id="IPR050534">
    <property type="entry name" value="Coronavir_polyprotein_1ab"/>
</dbReference>
<dbReference type="Pfam" id="PF13086">
    <property type="entry name" value="AAA_11"/>
    <property type="match status" value="1"/>
</dbReference>
<dbReference type="PROSITE" id="PS51061">
    <property type="entry name" value="R3H"/>
    <property type="match status" value="1"/>
</dbReference>
<dbReference type="PANTHER" id="PTHR43788">
    <property type="entry name" value="DNA2/NAM7 HELICASE FAMILY MEMBER"/>
    <property type="match status" value="1"/>
</dbReference>